<evidence type="ECO:0000313" key="2">
    <source>
        <dbReference type="Proteomes" id="UP000789860"/>
    </source>
</evidence>
<keyword evidence="2" id="KW-1185">Reference proteome</keyword>
<organism evidence="1 2">
    <name type="scientific">Scutellospora calospora</name>
    <dbReference type="NCBI Taxonomy" id="85575"/>
    <lineage>
        <taxon>Eukaryota</taxon>
        <taxon>Fungi</taxon>
        <taxon>Fungi incertae sedis</taxon>
        <taxon>Mucoromycota</taxon>
        <taxon>Glomeromycotina</taxon>
        <taxon>Glomeromycetes</taxon>
        <taxon>Diversisporales</taxon>
        <taxon>Gigasporaceae</taxon>
        <taxon>Scutellospora</taxon>
    </lineage>
</organism>
<feature type="non-terminal residue" evidence="1">
    <location>
        <position position="472"/>
    </location>
</feature>
<dbReference type="Proteomes" id="UP000789860">
    <property type="component" value="Unassembled WGS sequence"/>
</dbReference>
<sequence>MKASEAAAHIVYVNPNPYKYKRVRFLGNFFLRHESFPLSHRSRHQKYKRLVDDEDVALKCRQWIREESEVNGVSLSQFKQYIDSAILPEYTGGTRKSISLRTAKRWLNVLGCQFKKYRKGMYFDGHERRDVVEYQSKFLEEIKNLERRMKTYEGEKMEPVLPMLGVGEQELIFITHDECIFYSNDGKRGIWVYNGMMPLRKKGNEKSIIVSEFILEACSRLQLSEEEKQKNPNVPAEARCYLKPGKNEENYWTIEHLLNQIQKKAIPIFEAKFLGAMAVFAYDNSTNHVAFADDALIAKKMNKGPGGKQNIMYPTTFIDINGRRKEQKMVFEEDYPDPNMRGKPKGIKKVLEERGLWKEGLNLDCEKCKKKEDSGRIDCCLRKIMASQPDFVTQKSAIVELIEGAETVPQTLDSVNVITIRKFARKSWRYMELYCEGLTGKLAEYACKNFKFHRRVPQNELDLFVQENKEID</sequence>
<evidence type="ECO:0000313" key="1">
    <source>
        <dbReference type="EMBL" id="CAG8652896.1"/>
    </source>
</evidence>
<name>A0ACA9NKA6_9GLOM</name>
<gene>
    <name evidence="1" type="ORF">SCALOS_LOCUS8730</name>
</gene>
<dbReference type="EMBL" id="CAJVPM010024251">
    <property type="protein sequence ID" value="CAG8652896.1"/>
    <property type="molecule type" value="Genomic_DNA"/>
</dbReference>
<proteinExistence type="predicted"/>
<reference evidence="1" key="1">
    <citation type="submission" date="2021-06" db="EMBL/GenBank/DDBJ databases">
        <authorList>
            <person name="Kallberg Y."/>
            <person name="Tangrot J."/>
            <person name="Rosling A."/>
        </authorList>
    </citation>
    <scope>NUCLEOTIDE SEQUENCE</scope>
    <source>
        <strain evidence="1">AU212A</strain>
    </source>
</reference>
<protein>
    <submittedName>
        <fullName evidence="1">7579_t:CDS:1</fullName>
    </submittedName>
</protein>
<accession>A0ACA9NKA6</accession>
<comment type="caution">
    <text evidence="1">The sequence shown here is derived from an EMBL/GenBank/DDBJ whole genome shotgun (WGS) entry which is preliminary data.</text>
</comment>